<dbReference type="InterPro" id="IPR013087">
    <property type="entry name" value="Znf_C2H2_type"/>
</dbReference>
<keyword evidence="1" id="KW-0479">Metal-binding</keyword>
<keyword evidence="4" id="KW-1185">Reference proteome</keyword>
<evidence type="ECO:0000313" key="4">
    <source>
        <dbReference type="Proteomes" id="UP000038045"/>
    </source>
</evidence>
<feature type="region of interest" description="Disordered" evidence="2">
    <location>
        <begin position="405"/>
        <end position="424"/>
    </location>
</feature>
<accession>A0A0N4ZZ65</accession>
<dbReference type="Proteomes" id="UP000038045">
    <property type="component" value="Unplaced"/>
</dbReference>
<keyword evidence="1" id="KW-0862">Zinc</keyword>
<feature type="domain" description="C2H2-type" evidence="3">
    <location>
        <begin position="304"/>
        <end position="331"/>
    </location>
</feature>
<keyword evidence="1" id="KW-0863">Zinc-finger</keyword>
<evidence type="ECO:0000259" key="3">
    <source>
        <dbReference type="PROSITE" id="PS50157"/>
    </source>
</evidence>
<dbReference type="AlphaFoldDB" id="A0A0N4ZZ65"/>
<feature type="compositionally biased region" description="Acidic residues" evidence="2">
    <location>
        <begin position="458"/>
        <end position="478"/>
    </location>
</feature>
<feature type="compositionally biased region" description="Polar residues" evidence="2">
    <location>
        <begin position="523"/>
        <end position="533"/>
    </location>
</feature>
<feature type="compositionally biased region" description="Low complexity" evidence="2">
    <location>
        <begin position="493"/>
        <end position="513"/>
    </location>
</feature>
<feature type="region of interest" description="Disordered" evidence="2">
    <location>
        <begin position="453"/>
        <end position="538"/>
    </location>
</feature>
<sequence>MFQFNCPHCKNLINVDCIPAHVRDIFGGYLHECTECSFRTNDEIVSYKHKMETNHKFENFNAINPLLNKAIEATTTIFFEAAYTEMVNYNSLDKSETNDPVDETINHTQNSEVILTYDEVSDMFESSNVAISDLFGNINCLENIPDVDQTDVIQDAKNVLDIDKNKTRTSNKDITEEQNEKKFDNFFDDTIDEIIEMSSDYKKLMKLYRGPGEKNITVGYGLFKKNFTVTLPVEKTNEKEECRKCKKAVKMDYISRRNHVFEFHSDDIKKNVKNVKKLKKFSILCEGFLLIKEYFSPHRVFTDFQCLKCGKFIKSQNGMTCHAGTHNSNHIKISCPKPSCNYKGSGASRVRSHCHKHSKDTSDKSEGNIYLKNPNFIRECKISEKFVLTIVNFYFPIYGKELYDKESDSKNDSKNDSKKDSKNDSKNELVQFCEKYISPWLLSLENGFMETSQAELASDSDNDESDNDDSDNSLEESQSENKINDSKTQVNPISSLISRCSNLSSSTQQNSNQEMVGEKDNYHSVNFKISPNGSRKRDSTISILPKMFRIDDAFSMQYNASNIINSVLEEDDELFRKKKKSNEDK</sequence>
<protein>
    <submittedName>
        <fullName evidence="5">C2H2-type domain-containing protein</fullName>
    </submittedName>
</protein>
<dbReference type="GO" id="GO:0008270">
    <property type="term" value="F:zinc ion binding"/>
    <property type="evidence" value="ECO:0007669"/>
    <property type="project" value="UniProtKB-KW"/>
</dbReference>
<evidence type="ECO:0000256" key="2">
    <source>
        <dbReference type="SAM" id="MobiDB-lite"/>
    </source>
</evidence>
<dbReference type="WBParaSite" id="PTRK_0001407900.1">
    <property type="protein sequence ID" value="PTRK_0001407900.1"/>
    <property type="gene ID" value="PTRK_0001407900"/>
</dbReference>
<dbReference type="PROSITE" id="PS50157">
    <property type="entry name" value="ZINC_FINGER_C2H2_2"/>
    <property type="match status" value="1"/>
</dbReference>
<evidence type="ECO:0000256" key="1">
    <source>
        <dbReference type="PROSITE-ProRule" id="PRU00042"/>
    </source>
</evidence>
<dbReference type="SMART" id="SM00355">
    <property type="entry name" value="ZnF_C2H2"/>
    <property type="match status" value="3"/>
</dbReference>
<evidence type="ECO:0000313" key="5">
    <source>
        <dbReference type="WBParaSite" id="PTRK_0001407900.1"/>
    </source>
</evidence>
<name>A0A0N4ZZ65_PARTI</name>
<reference evidence="5" key="1">
    <citation type="submission" date="2017-02" db="UniProtKB">
        <authorList>
            <consortium name="WormBaseParasite"/>
        </authorList>
    </citation>
    <scope>IDENTIFICATION</scope>
</reference>
<organism evidence="4 5">
    <name type="scientific">Parastrongyloides trichosuri</name>
    <name type="common">Possum-specific nematode worm</name>
    <dbReference type="NCBI Taxonomy" id="131310"/>
    <lineage>
        <taxon>Eukaryota</taxon>
        <taxon>Metazoa</taxon>
        <taxon>Ecdysozoa</taxon>
        <taxon>Nematoda</taxon>
        <taxon>Chromadorea</taxon>
        <taxon>Rhabditida</taxon>
        <taxon>Tylenchina</taxon>
        <taxon>Panagrolaimomorpha</taxon>
        <taxon>Strongyloidoidea</taxon>
        <taxon>Strongyloididae</taxon>
        <taxon>Parastrongyloides</taxon>
    </lineage>
</organism>
<dbReference type="STRING" id="131310.A0A0N4ZZ65"/>
<proteinExistence type="predicted"/>
<dbReference type="PROSITE" id="PS00028">
    <property type="entry name" value="ZINC_FINGER_C2H2_1"/>
    <property type="match status" value="1"/>
</dbReference>